<name>A0A0H5PX82_9ZZZZ</name>
<geneLocation type="plasmid" evidence="1">
    <name>pRGRH0210</name>
</geneLocation>
<keyword evidence="1" id="KW-0614">Plasmid</keyword>
<reference evidence="1" key="1">
    <citation type="submission" date="2015-06" db="EMBL/GenBank/DDBJ databases">
        <authorList>
            <person name="Joergensen T."/>
        </authorList>
    </citation>
    <scope>NUCLEOTIDE SEQUENCE</scope>
    <source>
        <plasmid evidence="1">pRGRH0210</plasmid>
    </source>
</reference>
<dbReference type="AlphaFoldDB" id="A0A0H5PX82"/>
<organism evidence="1">
    <name type="scientific">uncultured prokaryote</name>
    <dbReference type="NCBI Taxonomy" id="198431"/>
    <lineage>
        <taxon>unclassified sequences</taxon>
        <taxon>environmental samples</taxon>
    </lineage>
</organism>
<proteinExistence type="predicted"/>
<evidence type="ECO:0000313" key="1">
    <source>
        <dbReference type="EMBL" id="CRY94203.1"/>
    </source>
</evidence>
<protein>
    <submittedName>
        <fullName evidence="1">Uncharacterized protein</fullName>
    </submittedName>
</protein>
<reference evidence="1" key="2">
    <citation type="submission" date="2015-07" db="EMBL/GenBank/DDBJ databases">
        <title>Plasmids, circular viruses and viroids from rat gut.</title>
        <authorList>
            <person name="Jorgensen T.J."/>
            <person name="Hansen M.A."/>
            <person name="Xu Z."/>
            <person name="Tabak M.A."/>
            <person name="Sorensen S.J."/>
            <person name="Hansen L.H."/>
        </authorList>
    </citation>
    <scope>NUCLEOTIDE SEQUENCE</scope>
    <source>
        <plasmid evidence="1">pRGRH0210</plasmid>
    </source>
</reference>
<sequence length="174" mass="19681">MLGQRTEQAQGRRKTYLNIKNGAVVKRTATGEESYTYVEGKLEAISQKERNFRNEVVVYWYIDLRDEDSGELYSIGFPYGSNTFKSVILALASPMGLTAVNNGSVVRIEPYTRNGYDKIVVWGEGVKLDWVVKTLPPVYERMIGGRKVKDDSERMNYICSLVSQIQNATPTPAR</sequence>
<accession>A0A0H5PX82</accession>
<dbReference type="EMBL" id="LN852889">
    <property type="protein sequence ID" value="CRY94203.1"/>
    <property type="molecule type" value="Genomic_DNA"/>
</dbReference>